<keyword evidence="3 12" id="KW-0808">Transferase</keyword>
<dbReference type="Pfam" id="PF05891">
    <property type="entry name" value="Methyltransf_PK"/>
    <property type="match status" value="1"/>
</dbReference>
<dbReference type="SUPFAM" id="SSF53335">
    <property type="entry name" value="S-adenosyl-L-methionine-dependent methyltransferases"/>
    <property type="match status" value="1"/>
</dbReference>
<evidence type="ECO:0000256" key="9">
    <source>
        <dbReference type="ARBA" id="ARBA00047885"/>
    </source>
</evidence>
<dbReference type="AlphaFoldDB" id="A0A482VNS1"/>
<comment type="catalytic activity">
    <reaction evidence="8">
        <text>N-terminal L-seryl-L-prolyl-L-lysyl-[protein] + 3 S-adenosyl-L-methionine = N-terminal N,N,N-trimethyl-L-seryl-L-prolyl-L-lysyl-[protein] + 3 S-adenosyl-L-homocysteine + 3 H(+)</text>
        <dbReference type="Rhea" id="RHEA:54724"/>
        <dbReference type="Rhea" id="RHEA-COMP:13789"/>
        <dbReference type="Rhea" id="RHEA-COMP:13973"/>
        <dbReference type="ChEBI" id="CHEBI:15378"/>
        <dbReference type="ChEBI" id="CHEBI:57856"/>
        <dbReference type="ChEBI" id="CHEBI:59789"/>
        <dbReference type="ChEBI" id="CHEBI:138061"/>
        <dbReference type="ChEBI" id="CHEBI:138317"/>
        <dbReference type="EC" id="2.1.1.244"/>
    </reaction>
</comment>
<dbReference type="GO" id="GO:0032259">
    <property type="term" value="P:methylation"/>
    <property type="evidence" value="ECO:0007669"/>
    <property type="project" value="UniProtKB-KW"/>
</dbReference>
<evidence type="ECO:0000256" key="5">
    <source>
        <dbReference type="ARBA" id="ARBA00039112"/>
    </source>
</evidence>
<dbReference type="PIRSF" id="PIRSF016958">
    <property type="entry name" value="DUF858_MeTrfase_lik"/>
    <property type="match status" value="1"/>
</dbReference>
<accession>A0A482VNS1</accession>
<keyword evidence="4 11" id="KW-0949">S-adenosyl-L-methionine</keyword>
<proteinExistence type="inferred from homology"/>
<keyword evidence="13" id="KW-1185">Reference proteome</keyword>
<comment type="similarity">
    <text evidence="1">Belongs to the methyltransferase superfamily. NTM1 family.</text>
</comment>
<dbReference type="FunFam" id="3.40.50.150:FF:000025">
    <property type="entry name" value="N-terminal Xaa-Pro-Lys N-methyltransferase 1"/>
    <property type="match status" value="1"/>
</dbReference>
<name>A0A482VNS1_ASBVE</name>
<evidence type="ECO:0000256" key="7">
    <source>
        <dbReference type="ARBA" id="ARBA00043129"/>
    </source>
</evidence>
<dbReference type="OrthoDB" id="1298661at2759"/>
<feature type="binding site" evidence="11">
    <location>
        <position position="136"/>
    </location>
    <ligand>
        <name>S-adenosyl-L-methionine</name>
        <dbReference type="ChEBI" id="CHEBI:59789"/>
    </ligand>
</feature>
<evidence type="ECO:0000256" key="8">
    <source>
        <dbReference type="ARBA" id="ARBA00047306"/>
    </source>
</evidence>
<comment type="catalytic activity">
    <reaction evidence="9">
        <text>N-terminal L-prolyl-L-prolyl-L-lysyl-[protein] + 2 S-adenosyl-L-methionine = N-terminal N,N-dimethyl-L-prolyl-L-prolyl-L-lysyl-[protein] + 2 S-adenosyl-L-homocysteine + 2 H(+)</text>
        <dbReference type="Rhea" id="RHEA:54736"/>
        <dbReference type="Rhea" id="RHEA-COMP:13787"/>
        <dbReference type="Rhea" id="RHEA-COMP:13974"/>
        <dbReference type="ChEBI" id="CHEBI:15378"/>
        <dbReference type="ChEBI" id="CHEBI:57856"/>
        <dbReference type="ChEBI" id="CHEBI:59789"/>
        <dbReference type="ChEBI" id="CHEBI:138059"/>
        <dbReference type="ChEBI" id="CHEBI:138318"/>
        <dbReference type="EC" id="2.1.1.244"/>
    </reaction>
</comment>
<feature type="binding site" evidence="11">
    <location>
        <begin position="120"/>
        <end position="121"/>
    </location>
    <ligand>
        <name>S-adenosyl-L-methionine</name>
        <dbReference type="ChEBI" id="CHEBI:59789"/>
    </ligand>
</feature>
<evidence type="ECO:0000256" key="2">
    <source>
        <dbReference type="ARBA" id="ARBA00022603"/>
    </source>
</evidence>
<dbReference type="PANTHER" id="PTHR12753">
    <property type="entry name" value="AD-003 - RELATED"/>
    <property type="match status" value="1"/>
</dbReference>
<evidence type="ECO:0000256" key="10">
    <source>
        <dbReference type="ARBA" id="ARBA00048167"/>
    </source>
</evidence>
<feature type="binding site" evidence="11">
    <location>
        <position position="74"/>
    </location>
    <ligand>
        <name>S-adenosyl-L-methionine</name>
        <dbReference type="ChEBI" id="CHEBI:59789"/>
    </ligand>
</feature>
<sequence length="238" mass="27146">MDEDTQPENDEKFYSNAIQYWSEIPATIDGMLGGFGFISQTDIRDSKLLLKQLFNSKIPPGRDYALDCGAGIGRITKHLLTGFFNKVDLVEQNPEFLAQAKEYLGPKLEDKIGNYYSVGLQSFEPEDKKYDVIWSQWVLGHLTDSDLLTFLKSCQNGLKQNGVIIIKENISSSDEIDKDEQDSSVTRPLFLYHRIFTKAGLSCYRQVKQRNFPKGLYTVYMFILKPQAQSSNNSELNL</sequence>
<dbReference type="EC" id="2.1.1.244" evidence="5"/>
<evidence type="ECO:0000313" key="12">
    <source>
        <dbReference type="EMBL" id="RZC34374.1"/>
    </source>
</evidence>
<keyword evidence="2 12" id="KW-0489">Methyltransferase</keyword>
<evidence type="ECO:0000313" key="13">
    <source>
        <dbReference type="Proteomes" id="UP000292052"/>
    </source>
</evidence>
<dbReference type="InterPro" id="IPR008576">
    <property type="entry name" value="MeTrfase_NTM1"/>
</dbReference>
<evidence type="ECO:0000256" key="4">
    <source>
        <dbReference type="ARBA" id="ARBA00022691"/>
    </source>
</evidence>
<evidence type="ECO:0000256" key="3">
    <source>
        <dbReference type="ARBA" id="ARBA00022679"/>
    </source>
</evidence>
<reference evidence="12 13" key="1">
    <citation type="submission" date="2017-03" db="EMBL/GenBank/DDBJ databases">
        <title>Genome of the blue death feigning beetle - Asbolus verrucosus.</title>
        <authorList>
            <person name="Rider S.D."/>
        </authorList>
    </citation>
    <scope>NUCLEOTIDE SEQUENCE [LARGE SCALE GENOMIC DNA]</scope>
    <source>
        <strain evidence="12">Butters</strain>
        <tissue evidence="12">Head and leg muscle</tissue>
    </source>
</reference>
<dbReference type="Proteomes" id="UP000292052">
    <property type="component" value="Unassembled WGS sequence"/>
</dbReference>
<dbReference type="InterPro" id="IPR029063">
    <property type="entry name" value="SAM-dependent_MTases_sf"/>
</dbReference>
<feature type="binding site" evidence="11">
    <location>
        <position position="69"/>
    </location>
    <ligand>
        <name>S-adenosyl-L-methionine</name>
        <dbReference type="ChEBI" id="CHEBI:59789"/>
    </ligand>
</feature>
<dbReference type="GO" id="GO:0005737">
    <property type="term" value="C:cytoplasm"/>
    <property type="evidence" value="ECO:0007669"/>
    <property type="project" value="TreeGrafter"/>
</dbReference>
<evidence type="ECO:0000256" key="1">
    <source>
        <dbReference type="ARBA" id="ARBA00009059"/>
    </source>
</evidence>
<dbReference type="EMBL" id="QDEB01080714">
    <property type="protein sequence ID" value="RZC34374.1"/>
    <property type="molecule type" value="Genomic_DNA"/>
</dbReference>
<dbReference type="STRING" id="1661398.A0A482VNS1"/>
<organism evidence="12 13">
    <name type="scientific">Asbolus verrucosus</name>
    <name type="common">Desert ironclad beetle</name>
    <dbReference type="NCBI Taxonomy" id="1661398"/>
    <lineage>
        <taxon>Eukaryota</taxon>
        <taxon>Metazoa</taxon>
        <taxon>Ecdysozoa</taxon>
        <taxon>Arthropoda</taxon>
        <taxon>Hexapoda</taxon>
        <taxon>Insecta</taxon>
        <taxon>Pterygota</taxon>
        <taxon>Neoptera</taxon>
        <taxon>Endopterygota</taxon>
        <taxon>Coleoptera</taxon>
        <taxon>Polyphaga</taxon>
        <taxon>Cucujiformia</taxon>
        <taxon>Tenebrionidae</taxon>
        <taxon>Pimeliinae</taxon>
        <taxon>Asbolus</taxon>
    </lineage>
</organism>
<gene>
    <name evidence="12" type="ORF">BDFB_009135</name>
</gene>
<dbReference type="GO" id="GO:0071885">
    <property type="term" value="F:N-terminal protein N-methyltransferase activity"/>
    <property type="evidence" value="ECO:0007669"/>
    <property type="project" value="UniProtKB-EC"/>
</dbReference>
<dbReference type="Gene3D" id="3.40.50.150">
    <property type="entry name" value="Vaccinia Virus protein VP39"/>
    <property type="match status" value="1"/>
</dbReference>
<evidence type="ECO:0000256" key="6">
    <source>
        <dbReference type="ARBA" id="ARBA00039449"/>
    </source>
</evidence>
<dbReference type="PANTHER" id="PTHR12753:SF0">
    <property type="entry name" value="ALPHA N-TERMINAL PROTEIN METHYLTRANSFERASE 1"/>
    <property type="match status" value="1"/>
</dbReference>
<comment type="caution">
    <text evidence="12">The sequence shown here is derived from an EMBL/GenBank/DDBJ whole genome shotgun (WGS) entry which is preliminary data.</text>
</comment>
<evidence type="ECO:0000256" key="11">
    <source>
        <dbReference type="PIRSR" id="PIRSR016958-1"/>
    </source>
</evidence>
<protein>
    <recommendedName>
        <fullName evidence="6">Alpha N-terminal protein methyltransferase 1</fullName>
        <ecNumber evidence="5">2.1.1.244</ecNumber>
    </recommendedName>
    <alternativeName>
        <fullName evidence="7">X-Pro-Lys N-terminal protein methyltransferase 1</fullName>
    </alternativeName>
</protein>
<comment type="catalytic activity">
    <reaction evidence="10">
        <text>N-terminal L-alanyl-L-prolyl-L-lysyl-[protein] + 3 S-adenosyl-L-methionine = N-terminal N,N,N-trimethyl-L-alanyl-L-prolyl-L-lysyl-[protein] + 3 S-adenosyl-L-homocysteine + 3 H(+)</text>
        <dbReference type="Rhea" id="RHEA:54712"/>
        <dbReference type="Rhea" id="RHEA-COMP:13785"/>
        <dbReference type="Rhea" id="RHEA-COMP:13971"/>
        <dbReference type="ChEBI" id="CHEBI:15378"/>
        <dbReference type="ChEBI" id="CHEBI:57856"/>
        <dbReference type="ChEBI" id="CHEBI:59789"/>
        <dbReference type="ChEBI" id="CHEBI:138057"/>
        <dbReference type="ChEBI" id="CHEBI:138315"/>
        <dbReference type="EC" id="2.1.1.244"/>
    </reaction>
</comment>
<dbReference type="CDD" id="cd02440">
    <property type="entry name" value="AdoMet_MTases"/>
    <property type="match status" value="1"/>
</dbReference>